<feature type="transmembrane region" description="Helical" evidence="7">
    <location>
        <begin position="101"/>
        <end position="122"/>
    </location>
</feature>
<evidence type="ECO:0000256" key="4">
    <source>
        <dbReference type="ARBA" id="ARBA00022989"/>
    </source>
</evidence>
<evidence type="ECO:0000313" key="8">
    <source>
        <dbReference type="EMBL" id="MFC5466878.1"/>
    </source>
</evidence>
<feature type="transmembrane region" description="Helical" evidence="7">
    <location>
        <begin position="59"/>
        <end position="89"/>
    </location>
</feature>
<keyword evidence="6" id="KW-0175">Coiled coil</keyword>
<keyword evidence="2" id="KW-1003">Cell membrane</keyword>
<sequence length="361" mass="42100">MKLGARMLKTGIAITLALYVSELLHLPTPVFAGIAAIFAIQPTIYRSYLSVIEQIQGNIIGAILAIIFILIFGNHTLIVGFAAILAIIIMVTLKLENSIRLALVTIIAIMTAPANDFLQLAILRPSTILLGILSAFVVNFIFLPPKYETKLFQSITDVNADIFRWMRLTSRFASEWRLLRKDLGSIKNRIKELNQLYSMYQEERNYFQKHGINKMRKLVIYRQMIHVTEQSHEILTLLQRHENILQQLSHSIQMNMRDHLDFLLSYHEQLLLMYVGKVRQEIRLDSLLDEDFNRVQLIESLIKEIRNNESEDDFEAFHLMRILSALMEYEEHLEKLERLIRSSQKFHQKEVKKKRKVLGRN</sequence>
<evidence type="ECO:0000256" key="3">
    <source>
        <dbReference type="ARBA" id="ARBA00022692"/>
    </source>
</evidence>
<dbReference type="Proteomes" id="UP001596147">
    <property type="component" value="Unassembled WGS sequence"/>
</dbReference>
<organism evidence="8 9">
    <name type="scientific">Lederbergia graminis</name>
    <dbReference type="NCBI Taxonomy" id="735518"/>
    <lineage>
        <taxon>Bacteria</taxon>
        <taxon>Bacillati</taxon>
        <taxon>Bacillota</taxon>
        <taxon>Bacilli</taxon>
        <taxon>Bacillales</taxon>
        <taxon>Bacillaceae</taxon>
        <taxon>Lederbergia</taxon>
    </lineage>
</organism>
<gene>
    <name evidence="8" type="ORF">ACFPM4_19315</name>
</gene>
<dbReference type="PANTHER" id="PTHR30509:SF27">
    <property type="entry name" value="UPF0421 PROTEIN YGAE"/>
    <property type="match status" value="1"/>
</dbReference>
<keyword evidence="5 7" id="KW-0472">Membrane</keyword>
<evidence type="ECO:0000256" key="6">
    <source>
        <dbReference type="SAM" id="Coils"/>
    </source>
</evidence>
<reference evidence="9" key="1">
    <citation type="journal article" date="2019" name="Int. J. Syst. Evol. Microbiol.">
        <title>The Global Catalogue of Microorganisms (GCM) 10K type strain sequencing project: providing services to taxonomists for standard genome sequencing and annotation.</title>
        <authorList>
            <consortium name="The Broad Institute Genomics Platform"/>
            <consortium name="The Broad Institute Genome Sequencing Center for Infectious Disease"/>
            <person name="Wu L."/>
            <person name="Ma J."/>
        </authorList>
    </citation>
    <scope>NUCLEOTIDE SEQUENCE [LARGE SCALE GENOMIC DNA]</scope>
    <source>
        <strain evidence="9">CGMCC 1.12237</strain>
    </source>
</reference>
<proteinExistence type="predicted"/>
<feature type="coiled-coil region" evidence="6">
    <location>
        <begin position="319"/>
        <end position="346"/>
    </location>
</feature>
<name>A0ABW0LMD9_9BACI</name>
<comment type="subcellular location">
    <subcellularLocation>
        <location evidence="1">Cell membrane</location>
        <topology evidence="1">Multi-pass membrane protein</topology>
    </subcellularLocation>
</comment>
<feature type="transmembrane region" description="Helical" evidence="7">
    <location>
        <begin position="12"/>
        <end position="39"/>
    </location>
</feature>
<evidence type="ECO:0000256" key="7">
    <source>
        <dbReference type="SAM" id="Phobius"/>
    </source>
</evidence>
<keyword evidence="4 7" id="KW-1133">Transmembrane helix</keyword>
<keyword evidence="9" id="KW-1185">Reference proteome</keyword>
<comment type="caution">
    <text evidence="8">The sequence shown here is derived from an EMBL/GenBank/DDBJ whole genome shotgun (WGS) entry which is preliminary data.</text>
</comment>
<dbReference type="InterPro" id="IPR010343">
    <property type="entry name" value="ArAE_1"/>
</dbReference>
<protein>
    <submittedName>
        <fullName evidence="8">Aromatic acid exporter family protein</fullName>
    </submittedName>
</protein>
<keyword evidence="3 7" id="KW-0812">Transmembrane</keyword>
<dbReference type="EMBL" id="JBHSMC010000042">
    <property type="protein sequence ID" value="MFC5466878.1"/>
    <property type="molecule type" value="Genomic_DNA"/>
</dbReference>
<feature type="transmembrane region" description="Helical" evidence="7">
    <location>
        <begin position="128"/>
        <end position="145"/>
    </location>
</feature>
<evidence type="ECO:0000256" key="1">
    <source>
        <dbReference type="ARBA" id="ARBA00004651"/>
    </source>
</evidence>
<dbReference type="RefSeq" id="WP_382355494.1">
    <property type="nucleotide sequence ID" value="NZ_JBHSMC010000042.1"/>
</dbReference>
<dbReference type="PANTHER" id="PTHR30509">
    <property type="entry name" value="P-HYDROXYBENZOIC ACID EFFLUX PUMP SUBUNIT-RELATED"/>
    <property type="match status" value="1"/>
</dbReference>
<accession>A0ABW0LMD9</accession>
<evidence type="ECO:0000256" key="2">
    <source>
        <dbReference type="ARBA" id="ARBA00022475"/>
    </source>
</evidence>
<evidence type="ECO:0000313" key="9">
    <source>
        <dbReference type="Proteomes" id="UP001596147"/>
    </source>
</evidence>
<evidence type="ECO:0000256" key="5">
    <source>
        <dbReference type="ARBA" id="ARBA00023136"/>
    </source>
</evidence>
<dbReference type="Pfam" id="PF06081">
    <property type="entry name" value="ArAE_1"/>
    <property type="match status" value="1"/>
</dbReference>